<dbReference type="Pfam" id="PF06439">
    <property type="entry name" value="3keto-disac_hyd"/>
    <property type="match status" value="1"/>
</dbReference>
<gene>
    <name evidence="3" type="ORF">IAB03_03270</name>
</gene>
<protein>
    <submittedName>
        <fullName evidence="3">DUF1080 domain-containing protein</fullName>
    </submittedName>
</protein>
<sequence length="224" mass="25345">MKKLLFSIVLLSFLATNNGWAAGPDTKKEWKPLFTESLSNATYDKEAWTYEDGVLTASKDNAIWTNLIYENFILELEFMNDKGTNSGVVVYCTDRDNWIPNSVEIQIADDYSEENINQHPRFKCGAIYGHLGPNKENVVKKAGEWNKMKIICKGQRITVTLNGKKITDMDMSEWTSGTKNPDGTEIPSWLPKPFAELPTAGYIGLQGKHGNAKISFRKMKIREL</sequence>
<keyword evidence="1" id="KW-0732">Signal</keyword>
<dbReference type="Proteomes" id="UP000824112">
    <property type="component" value="Unassembled WGS sequence"/>
</dbReference>
<evidence type="ECO:0000313" key="4">
    <source>
        <dbReference type="Proteomes" id="UP000824112"/>
    </source>
</evidence>
<evidence type="ECO:0000259" key="2">
    <source>
        <dbReference type="Pfam" id="PF06439"/>
    </source>
</evidence>
<name>A0A9D1M6Y9_9BACT</name>
<dbReference type="GO" id="GO:0016787">
    <property type="term" value="F:hydrolase activity"/>
    <property type="evidence" value="ECO:0007669"/>
    <property type="project" value="InterPro"/>
</dbReference>
<organism evidence="3 4">
    <name type="scientific">Candidatus Gallibacteroides avistercoris</name>
    <dbReference type="NCBI Taxonomy" id="2840833"/>
    <lineage>
        <taxon>Bacteria</taxon>
        <taxon>Pseudomonadati</taxon>
        <taxon>Bacteroidota</taxon>
        <taxon>Bacteroidia</taxon>
        <taxon>Bacteroidales</taxon>
        <taxon>Bacteroidaceae</taxon>
        <taxon>Bacteroidaceae incertae sedis</taxon>
        <taxon>Candidatus Gallibacteroides</taxon>
    </lineage>
</organism>
<evidence type="ECO:0000313" key="3">
    <source>
        <dbReference type="EMBL" id="HIU54811.1"/>
    </source>
</evidence>
<feature type="chain" id="PRO_5038431937" evidence="1">
    <location>
        <begin position="22"/>
        <end position="224"/>
    </location>
</feature>
<reference evidence="3" key="1">
    <citation type="submission" date="2020-10" db="EMBL/GenBank/DDBJ databases">
        <authorList>
            <person name="Gilroy R."/>
        </authorList>
    </citation>
    <scope>NUCLEOTIDE SEQUENCE</scope>
    <source>
        <strain evidence="3">CHK158-818</strain>
    </source>
</reference>
<comment type="caution">
    <text evidence="3">The sequence shown here is derived from an EMBL/GenBank/DDBJ whole genome shotgun (WGS) entry which is preliminary data.</text>
</comment>
<dbReference type="EMBL" id="DVNA01000074">
    <property type="protein sequence ID" value="HIU54811.1"/>
    <property type="molecule type" value="Genomic_DNA"/>
</dbReference>
<dbReference type="AlphaFoldDB" id="A0A9D1M6Y9"/>
<dbReference type="Gene3D" id="2.60.120.560">
    <property type="entry name" value="Exo-inulinase, domain 1"/>
    <property type="match status" value="1"/>
</dbReference>
<dbReference type="InterPro" id="IPR010496">
    <property type="entry name" value="AL/BT2_dom"/>
</dbReference>
<feature type="domain" description="3-keto-alpha-glucoside-1,2-lyase/3-keto-2-hydroxy-glucal hydratase" evidence="2">
    <location>
        <begin position="30"/>
        <end position="222"/>
    </location>
</feature>
<reference evidence="3" key="2">
    <citation type="journal article" date="2021" name="PeerJ">
        <title>Extensive microbial diversity within the chicken gut microbiome revealed by metagenomics and culture.</title>
        <authorList>
            <person name="Gilroy R."/>
            <person name="Ravi A."/>
            <person name="Getino M."/>
            <person name="Pursley I."/>
            <person name="Horton D.L."/>
            <person name="Alikhan N.F."/>
            <person name="Baker D."/>
            <person name="Gharbi K."/>
            <person name="Hall N."/>
            <person name="Watson M."/>
            <person name="Adriaenssens E.M."/>
            <person name="Foster-Nyarko E."/>
            <person name="Jarju S."/>
            <person name="Secka A."/>
            <person name="Antonio M."/>
            <person name="Oren A."/>
            <person name="Chaudhuri R.R."/>
            <person name="La Ragione R."/>
            <person name="Hildebrand F."/>
            <person name="Pallen M.J."/>
        </authorList>
    </citation>
    <scope>NUCLEOTIDE SEQUENCE</scope>
    <source>
        <strain evidence="3">CHK158-818</strain>
    </source>
</reference>
<evidence type="ECO:0000256" key="1">
    <source>
        <dbReference type="SAM" id="SignalP"/>
    </source>
</evidence>
<accession>A0A9D1M6Y9</accession>
<proteinExistence type="predicted"/>
<feature type="signal peptide" evidence="1">
    <location>
        <begin position="1"/>
        <end position="21"/>
    </location>
</feature>